<dbReference type="Pfam" id="PF03330">
    <property type="entry name" value="DPBB_1"/>
    <property type="match status" value="1"/>
</dbReference>
<dbReference type="InterPro" id="IPR009009">
    <property type="entry name" value="RlpA-like_DPBB"/>
</dbReference>
<dbReference type="AlphaFoldDB" id="A0A9D4WS71"/>
<evidence type="ECO:0000256" key="5">
    <source>
        <dbReference type="SAM" id="MobiDB-lite"/>
    </source>
</evidence>
<dbReference type="Proteomes" id="UP001058974">
    <property type="component" value="Chromosome 5"/>
</dbReference>
<sequence length="353" mass="40342">MSRGVLISIYIITLLLTILFTSPTTSHYSSPSPPAAPFSESPNEPTSPPAAEWLSAHATYSSSSDDTRDSVDGACGYGDPLRDGYGTTAASLSETLFVRGQICGACFELRCFEEDVPFDRRWCVSGSSIVVTATNFCAPNYGFDAESEGGHCNPPKQHFVIPVEAFEKIAIWKGGNMPVEYRRFIATGLDYRLTPKNKIIFYRQLLDRLRAQDFIWRPYLGLEHQPNPEDAAVWTAKTAIMRFTTVEMHQSDRVKLQFGMHQEIPAPPMSLEPWHLKKVSHQWYVQNSKAFAKEFRKIWKERAHYVLQFPVAPNEMKPTREYVDWYRANTNPEMIVSDPFYLDDPRMQQPYFQ</sequence>
<evidence type="ECO:0000313" key="8">
    <source>
        <dbReference type="Proteomes" id="UP001058974"/>
    </source>
</evidence>
<evidence type="ECO:0000256" key="2">
    <source>
        <dbReference type="ARBA" id="ARBA00022729"/>
    </source>
</evidence>
<keyword evidence="3 4" id="KW-0961">Cell wall biogenesis/degradation</keyword>
<keyword evidence="8" id="KW-1185">Reference proteome</keyword>
<reference evidence="7 8" key="1">
    <citation type="journal article" date="2022" name="Nat. Genet.">
        <title>Improved pea reference genome and pan-genome highlight genomic features and evolutionary characteristics.</title>
        <authorList>
            <person name="Yang T."/>
            <person name="Liu R."/>
            <person name="Luo Y."/>
            <person name="Hu S."/>
            <person name="Wang D."/>
            <person name="Wang C."/>
            <person name="Pandey M.K."/>
            <person name="Ge S."/>
            <person name="Xu Q."/>
            <person name="Li N."/>
            <person name="Li G."/>
            <person name="Huang Y."/>
            <person name="Saxena R.K."/>
            <person name="Ji Y."/>
            <person name="Li M."/>
            <person name="Yan X."/>
            <person name="He Y."/>
            <person name="Liu Y."/>
            <person name="Wang X."/>
            <person name="Xiang C."/>
            <person name="Varshney R.K."/>
            <person name="Ding H."/>
            <person name="Gao S."/>
            <person name="Zong X."/>
        </authorList>
    </citation>
    <scope>NUCLEOTIDE SEQUENCE [LARGE SCALE GENOMIC DNA]</scope>
    <source>
        <strain evidence="7 8">cv. Zhongwan 6</strain>
    </source>
</reference>
<gene>
    <name evidence="7" type="ORF">KIW84_054106</name>
</gene>
<dbReference type="InterPro" id="IPR002963">
    <property type="entry name" value="Expansin"/>
</dbReference>
<comment type="caution">
    <text evidence="7">The sequence shown here is derived from an EMBL/GenBank/DDBJ whole genome shotgun (WGS) entry which is preliminary data.</text>
</comment>
<dbReference type="Pfam" id="PF10536">
    <property type="entry name" value="PMD"/>
    <property type="match status" value="1"/>
</dbReference>
<dbReference type="CDD" id="cd22274">
    <property type="entry name" value="DPBB_EXPA_N"/>
    <property type="match status" value="1"/>
</dbReference>
<accession>A0A9D4WS71</accession>
<feature type="domain" description="Expansin-like EG45" evidence="6">
    <location>
        <begin position="72"/>
        <end position="183"/>
    </location>
</feature>
<organism evidence="7 8">
    <name type="scientific">Pisum sativum</name>
    <name type="common">Garden pea</name>
    <name type="synonym">Lathyrus oleraceus</name>
    <dbReference type="NCBI Taxonomy" id="3888"/>
    <lineage>
        <taxon>Eukaryota</taxon>
        <taxon>Viridiplantae</taxon>
        <taxon>Streptophyta</taxon>
        <taxon>Embryophyta</taxon>
        <taxon>Tracheophyta</taxon>
        <taxon>Spermatophyta</taxon>
        <taxon>Magnoliopsida</taxon>
        <taxon>eudicotyledons</taxon>
        <taxon>Gunneridae</taxon>
        <taxon>Pentapetalae</taxon>
        <taxon>rosids</taxon>
        <taxon>fabids</taxon>
        <taxon>Fabales</taxon>
        <taxon>Fabaceae</taxon>
        <taxon>Papilionoideae</taxon>
        <taxon>50 kb inversion clade</taxon>
        <taxon>NPAAA clade</taxon>
        <taxon>Hologalegina</taxon>
        <taxon>IRL clade</taxon>
        <taxon>Fabeae</taxon>
        <taxon>Lathyrus</taxon>
    </lineage>
</organism>
<dbReference type="PROSITE" id="PS50842">
    <property type="entry name" value="EXPANSIN_EG45"/>
    <property type="match status" value="1"/>
</dbReference>
<evidence type="ECO:0000313" key="7">
    <source>
        <dbReference type="EMBL" id="KAI5408134.1"/>
    </source>
</evidence>
<dbReference type="GO" id="GO:0005576">
    <property type="term" value="C:extracellular region"/>
    <property type="evidence" value="ECO:0007669"/>
    <property type="project" value="InterPro"/>
</dbReference>
<evidence type="ECO:0000259" key="6">
    <source>
        <dbReference type="PROSITE" id="PS50842"/>
    </source>
</evidence>
<name>A0A9D4WS71_PEA</name>
<protein>
    <recommendedName>
        <fullName evidence="4">Expansin</fullName>
    </recommendedName>
</protein>
<evidence type="ECO:0000256" key="3">
    <source>
        <dbReference type="ARBA" id="ARBA00023316"/>
    </source>
</evidence>
<dbReference type="GO" id="GO:0016020">
    <property type="term" value="C:membrane"/>
    <property type="evidence" value="ECO:0007669"/>
    <property type="project" value="UniProtKB-SubCell"/>
</dbReference>
<dbReference type="InterPro" id="IPR007112">
    <property type="entry name" value="Expansin/allergen_DPBB_dom"/>
</dbReference>
<dbReference type="Gene3D" id="2.40.40.10">
    <property type="entry name" value="RlpA-like domain"/>
    <property type="match status" value="1"/>
</dbReference>
<feature type="chain" id="PRO_5039743053" description="Expansin" evidence="4">
    <location>
        <begin position="27"/>
        <end position="353"/>
    </location>
</feature>
<dbReference type="SUPFAM" id="SSF50685">
    <property type="entry name" value="Barwin-like endoglucanases"/>
    <property type="match status" value="1"/>
</dbReference>
<dbReference type="SMART" id="SM00837">
    <property type="entry name" value="DPBB_1"/>
    <property type="match status" value="1"/>
</dbReference>
<proteinExistence type="inferred from homology"/>
<feature type="region of interest" description="Disordered" evidence="5">
    <location>
        <begin position="30"/>
        <end position="50"/>
    </location>
</feature>
<dbReference type="GO" id="GO:0009664">
    <property type="term" value="P:plant-type cell wall organization"/>
    <property type="evidence" value="ECO:0007669"/>
    <property type="project" value="InterPro"/>
</dbReference>
<keyword evidence="4" id="KW-0134">Cell wall</keyword>
<comment type="similarity">
    <text evidence="4">Belongs to the expansin family. Expansin A subfamily.</text>
</comment>
<comment type="subcellular location">
    <subcellularLocation>
        <location evidence="4">Secreted</location>
        <location evidence="4">Cell wall</location>
    </subcellularLocation>
    <subcellularLocation>
        <location evidence="4">Membrane</location>
        <topology evidence="4">Peripheral membrane protein</topology>
    </subcellularLocation>
</comment>
<dbReference type="Gramene" id="Psat05G0410600-T1">
    <property type="protein sequence ID" value="KAI5408134.1"/>
    <property type="gene ID" value="KIW84_054106"/>
</dbReference>
<feature type="signal peptide" evidence="4">
    <location>
        <begin position="1"/>
        <end position="26"/>
    </location>
</feature>
<comment type="function">
    <text evidence="4">Causes loosening and extension of plant cell walls by disrupting non-covalent bonding between cellulose microfibrils and matrix glucans. No enzymatic activity has been found.</text>
</comment>
<dbReference type="PRINTS" id="PR01226">
    <property type="entry name" value="EXPANSIN"/>
</dbReference>
<dbReference type="InterPro" id="IPR019557">
    <property type="entry name" value="AminoTfrase-like_pln_mobile"/>
</dbReference>
<dbReference type="PRINTS" id="PR01225">
    <property type="entry name" value="EXPANSNFAMLY"/>
</dbReference>
<keyword evidence="2 4" id="KW-0732">Signal</keyword>
<dbReference type="InterPro" id="IPR036908">
    <property type="entry name" value="RlpA-like_sf"/>
</dbReference>
<dbReference type="EMBL" id="JAMSHJ010000005">
    <property type="protein sequence ID" value="KAI5408134.1"/>
    <property type="molecule type" value="Genomic_DNA"/>
</dbReference>
<evidence type="ECO:0000256" key="1">
    <source>
        <dbReference type="ARBA" id="ARBA00022525"/>
    </source>
</evidence>
<dbReference type="PANTHER" id="PTHR31867">
    <property type="entry name" value="EXPANSIN-A15"/>
    <property type="match status" value="1"/>
</dbReference>
<dbReference type="InterPro" id="IPR007118">
    <property type="entry name" value="Expan_Lol_pI"/>
</dbReference>
<evidence type="ECO:0000256" key="4">
    <source>
        <dbReference type="RuleBase" id="RU365023"/>
    </source>
</evidence>
<keyword evidence="1 4" id="KW-0964">Secreted</keyword>